<dbReference type="AlphaFoldDB" id="A0A494VRR6"/>
<dbReference type="OrthoDB" id="9812089at2"/>
<keyword evidence="4" id="KW-1185">Reference proteome</keyword>
<evidence type="ECO:0000259" key="2">
    <source>
        <dbReference type="Pfam" id="PF12680"/>
    </source>
</evidence>
<dbReference type="Pfam" id="PF12680">
    <property type="entry name" value="SnoaL_2"/>
    <property type="match status" value="1"/>
</dbReference>
<dbReference type="PANTHER" id="PTHR38436">
    <property type="entry name" value="POLYKETIDE CYCLASE SNOAL-LIKE DOMAIN"/>
    <property type="match status" value="1"/>
</dbReference>
<dbReference type="InterPro" id="IPR009959">
    <property type="entry name" value="Cyclase_SnoaL-like"/>
</dbReference>
<feature type="signal peptide" evidence="1">
    <location>
        <begin position="1"/>
        <end position="24"/>
    </location>
</feature>
<dbReference type="Gene3D" id="3.10.450.50">
    <property type="match status" value="2"/>
</dbReference>
<accession>A0A494VRR6</accession>
<dbReference type="KEGG" id="muh:HYN43_012620"/>
<evidence type="ECO:0000256" key="1">
    <source>
        <dbReference type="SAM" id="SignalP"/>
    </source>
</evidence>
<dbReference type="EMBL" id="CP032869">
    <property type="protein sequence ID" value="AYL96080.1"/>
    <property type="molecule type" value="Genomic_DNA"/>
</dbReference>
<dbReference type="Proteomes" id="UP000270046">
    <property type="component" value="Chromosome"/>
</dbReference>
<protein>
    <recommendedName>
        <fullName evidence="2">SnoaL-like domain-containing protein</fullName>
    </recommendedName>
</protein>
<dbReference type="InterPro" id="IPR032710">
    <property type="entry name" value="NTF2-like_dom_sf"/>
</dbReference>
<dbReference type="RefSeq" id="WP_119409685.1">
    <property type="nucleotide sequence ID" value="NZ_CP032869.1"/>
</dbReference>
<gene>
    <name evidence="3" type="ORF">HYN43_012620</name>
</gene>
<feature type="chain" id="PRO_5019805870" description="SnoaL-like domain-containing protein" evidence="1">
    <location>
        <begin position="25"/>
        <end position="274"/>
    </location>
</feature>
<keyword evidence="1" id="KW-0732">Signal</keyword>
<sequence length="274" mass="30921">MKITQTTAWAFGCLLACISPSAKANIDMDTISNKQKVLSFYKQIIGQRKTELIPEFVVEDYKQHNPMVKQGRAGLTEMINYMKTLPPPPENVKSPIVRVIQERDFVVTHLDVQFMGKHMAVIDLFKLKDGMLTEHWDAIDSLPDESGKEITATDGIAEADKKASADDSKKVIVAFYDAILKGLDAKHFIAADYTEHNAEVRGSGLLPYLSTPDRGVKLHRFIAEGDFVMVQSQFNRLGKVFVFYEIYRIANHQIAEHWSVEQVVPDGVNVEDMF</sequence>
<organism evidence="3 4">
    <name type="scientific">Mucilaginibacter celer</name>
    <dbReference type="NCBI Taxonomy" id="2305508"/>
    <lineage>
        <taxon>Bacteria</taxon>
        <taxon>Pseudomonadati</taxon>
        <taxon>Bacteroidota</taxon>
        <taxon>Sphingobacteriia</taxon>
        <taxon>Sphingobacteriales</taxon>
        <taxon>Sphingobacteriaceae</taxon>
        <taxon>Mucilaginibacter</taxon>
    </lineage>
</organism>
<reference evidence="3 4" key="1">
    <citation type="submission" date="2018-10" db="EMBL/GenBank/DDBJ databases">
        <title>Genome sequencing of Mucilaginibacter sp. HYN0043.</title>
        <authorList>
            <person name="Kim M."/>
            <person name="Yi H."/>
        </authorList>
    </citation>
    <scope>NUCLEOTIDE SEQUENCE [LARGE SCALE GENOMIC DNA]</scope>
    <source>
        <strain evidence="3 4">HYN0043</strain>
    </source>
</reference>
<dbReference type="GO" id="GO:0030638">
    <property type="term" value="P:polyketide metabolic process"/>
    <property type="evidence" value="ECO:0007669"/>
    <property type="project" value="InterPro"/>
</dbReference>
<dbReference type="InterPro" id="IPR037401">
    <property type="entry name" value="SnoaL-like"/>
</dbReference>
<name>A0A494VRR6_9SPHI</name>
<feature type="domain" description="SnoaL-like" evidence="2">
    <location>
        <begin position="40"/>
        <end position="135"/>
    </location>
</feature>
<dbReference type="SUPFAM" id="SSF54427">
    <property type="entry name" value="NTF2-like"/>
    <property type="match status" value="2"/>
</dbReference>
<dbReference type="PANTHER" id="PTHR38436:SF1">
    <property type="entry name" value="ESTER CYCLASE"/>
    <property type="match status" value="1"/>
</dbReference>
<proteinExistence type="predicted"/>
<evidence type="ECO:0000313" key="3">
    <source>
        <dbReference type="EMBL" id="AYL96080.1"/>
    </source>
</evidence>
<evidence type="ECO:0000313" key="4">
    <source>
        <dbReference type="Proteomes" id="UP000270046"/>
    </source>
</evidence>